<dbReference type="RefSeq" id="XP_005830048.1">
    <property type="nucleotide sequence ID" value="XM_005829991.1"/>
</dbReference>
<reference evidence="3" key="3">
    <citation type="submission" date="2015-06" db="UniProtKB">
        <authorList>
            <consortium name="EnsemblProtists"/>
        </authorList>
    </citation>
    <scope>IDENTIFICATION</scope>
</reference>
<feature type="non-terminal residue" evidence="2">
    <location>
        <position position="1"/>
    </location>
</feature>
<dbReference type="KEGG" id="gtt:GUITHDRAFT_153343"/>
<feature type="chain" id="PRO_5008770880" evidence="1">
    <location>
        <begin position="22"/>
        <end position="178"/>
    </location>
</feature>
<dbReference type="Proteomes" id="UP000011087">
    <property type="component" value="Unassembled WGS sequence"/>
</dbReference>
<dbReference type="PaxDb" id="55529-EKX43068"/>
<keyword evidence="4" id="KW-1185">Reference proteome</keyword>
<sequence>MSGRKLFAIYVISLVKLGAQSNMPMYIDGSNTHCFVSLSPLRGGDSSQFSSGEVSFDYSQSSQHEDSSSFGVVDQKAFYELAGLKQNPFGKIWHTKAWRRKIKEKKMYKEAKRIQDFDDSGPTECIIPKEDIEYWKQRQHLIPEEVIERFRRAHILHELEKEKEESSDYPDSSEIFEV</sequence>
<proteinExistence type="predicted"/>
<gene>
    <name evidence="2" type="ORF">GUITHDRAFT_153343</name>
</gene>
<name>L1J3G2_GUITC</name>
<dbReference type="GeneID" id="17299823"/>
<feature type="signal peptide" evidence="1">
    <location>
        <begin position="1"/>
        <end position="21"/>
    </location>
</feature>
<evidence type="ECO:0000313" key="4">
    <source>
        <dbReference type="Proteomes" id="UP000011087"/>
    </source>
</evidence>
<reference evidence="2 4" key="1">
    <citation type="journal article" date="2012" name="Nature">
        <title>Algal genomes reveal evolutionary mosaicism and the fate of nucleomorphs.</title>
        <authorList>
            <consortium name="DOE Joint Genome Institute"/>
            <person name="Curtis B.A."/>
            <person name="Tanifuji G."/>
            <person name="Burki F."/>
            <person name="Gruber A."/>
            <person name="Irimia M."/>
            <person name="Maruyama S."/>
            <person name="Arias M.C."/>
            <person name="Ball S.G."/>
            <person name="Gile G.H."/>
            <person name="Hirakawa Y."/>
            <person name="Hopkins J.F."/>
            <person name="Kuo A."/>
            <person name="Rensing S.A."/>
            <person name="Schmutz J."/>
            <person name="Symeonidi A."/>
            <person name="Elias M."/>
            <person name="Eveleigh R.J."/>
            <person name="Herman E.K."/>
            <person name="Klute M.J."/>
            <person name="Nakayama T."/>
            <person name="Obornik M."/>
            <person name="Reyes-Prieto A."/>
            <person name="Armbrust E.V."/>
            <person name="Aves S.J."/>
            <person name="Beiko R.G."/>
            <person name="Coutinho P."/>
            <person name="Dacks J.B."/>
            <person name="Durnford D.G."/>
            <person name="Fast N.M."/>
            <person name="Green B.R."/>
            <person name="Grisdale C.J."/>
            <person name="Hempel F."/>
            <person name="Henrissat B."/>
            <person name="Hoppner M.P."/>
            <person name="Ishida K."/>
            <person name="Kim E."/>
            <person name="Koreny L."/>
            <person name="Kroth P.G."/>
            <person name="Liu Y."/>
            <person name="Malik S.B."/>
            <person name="Maier U.G."/>
            <person name="McRose D."/>
            <person name="Mock T."/>
            <person name="Neilson J.A."/>
            <person name="Onodera N.T."/>
            <person name="Poole A.M."/>
            <person name="Pritham E.J."/>
            <person name="Richards T.A."/>
            <person name="Rocap G."/>
            <person name="Roy S.W."/>
            <person name="Sarai C."/>
            <person name="Schaack S."/>
            <person name="Shirato S."/>
            <person name="Slamovits C.H."/>
            <person name="Spencer D.F."/>
            <person name="Suzuki S."/>
            <person name="Worden A.Z."/>
            <person name="Zauner S."/>
            <person name="Barry K."/>
            <person name="Bell C."/>
            <person name="Bharti A.K."/>
            <person name="Crow J.A."/>
            <person name="Grimwood J."/>
            <person name="Kramer R."/>
            <person name="Lindquist E."/>
            <person name="Lucas S."/>
            <person name="Salamov A."/>
            <person name="McFadden G.I."/>
            <person name="Lane C.E."/>
            <person name="Keeling P.J."/>
            <person name="Gray M.W."/>
            <person name="Grigoriev I.V."/>
            <person name="Archibald J.M."/>
        </authorList>
    </citation>
    <scope>NUCLEOTIDE SEQUENCE</scope>
    <source>
        <strain evidence="2 4">CCMP2712</strain>
    </source>
</reference>
<protein>
    <submittedName>
        <fullName evidence="2 3">Uncharacterized protein</fullName>
    </submittedName>
</protein>
<accession>L1J3G2</accession>
<dbReference type="EMBL" id="JH993012">
    <property type="protein sequence ID" value="EKX43068.1"/>
    <property type="molecule type" value="Genomic_DNA"/>
</dbReference>
<organism evidence="2">
    <name type="scientific">Guillardia theta (strain CCMP2712)</name>
    <name type="common">Cryptophyte</name>
    <dbReference type="NCBI Taxonomy" id="905079"/>
    <lineage>
        <taxon>Eukaryota</taxon>
        <taxon>Cryptophyceae</taxon>
        <taxon>Pyrenomonadales</taxon>
        <taxon>Geminigeraceae</taxon>
        <taxon>Guillardia</taxon>
    </lineage>
</organism>
<dbReference type="HOGENOM" id="CLU_1514488_0_0_1"/>
<keyword evidence="1" id="KW-0732">Signal</keyword>
<reference evidence="4" key="2">
    <citation type="submission" date="2012-11" db="EMBL/GenBank/DDBJ databases">
        <authorList>
            <person name="Kuo A."/>
            <person name="Curtis B.A."/>
            <person name="Tanifuji G."/>
            <person name="Burki F."/>
            <person name="Gruber A."/>
            <person name="Irimia M."/>
            <person name="Maruyama S."/>
            <person name="Arias M.C."/>
            <person name="Ball S.G."/>
            <person name="Gile G.H."/>
            <person name="Hirakawa Y."/>
            <person name="Hopkins J.F."/>
            <person name="Rensing S.A."/>
            <person name="Schmutz J."/>
            <person name="Symeonidi A."/>
            <person name="Elias M."/>
            <person name="Eveleigh R.J."/>
            <person name="Herman E.K."/>
            <person name="Klute M.J."/>
            <person name="Nakayama T."/>
            <person name="Obornik M."/>
            <person name="Reyes-Prieto A."/>
            <person name="Armbrust E.V."/>
            <person name="Aves S.J."/>
            <person name="Beiko R.G."/>
            <person name="Coutinho P."/>
            <person name="Dacks J.B."/>
            <person name="Durnford D.G."/>
            <person name="Fast N.M."/>
            <person name="Green B.R."/>
            <person name="Grisdale C."/>
            <person name="Hempe F."/>
            <person name="Henrissat B."/>
            <person name="Hoppner M.P."/>
            <person name="Ishida K.-I."/>
            <person name="Kim E."/>
            <person name="Koreny L."/>
            <person name="Kroth P.G."/>
            <person name="Liu Y."/>
            <person name="Malik S.-B."/>
            <person name="Maier U.G."/>
            <person name="McRose D."/>
            <person name="Mock T."/>
            <person name="Neilson J.A."/>
            <person name="Onodera N.T."/>
            <person name="Poole A.M."/>
            <person name="Pritham E.J."/>
            <person name="Richards T.A."/>
            <person name="Rocap G."/>
            <person name="Roy S.W."/>
            <person name="Sarai C."/>
            <person name="Schaack S."/>
            <person name="Shirato S."/>
            <person name="Slamovits C.H."/>
            <person name="Spencer D.F."/>
            <person name="Suzuki S."/>
            <person name="Worden A.Z."/>
            <person name="Zauner S."/>
            <person name="Barry K."/>
            <person name="Bell C."/>
            <person name="Bharti A.K."/>
            <person name="Crow J.A."/>
            <person name="Grimwood J."/>
            <person name="Kramer R."/>
            <person name="Lindquist E."/>
            <person name="Lucas S."/>
            <person name="Salamov A."/>
            <person name="McFadden G.I."/>
            <person name="Lane C.E."/>
            <person name="Keeling P.J."/>
            <person name="Gray M.W."/>
            <person name="Grigoriev I.V."/>
            <person name="Archibald J.M."/>
        </authorList>
    </citation>
    <scope>NUCLEOTIDE SEQUENCE</scope>
    <source>
        <strain evidence="4">CCMP2712</strain>
    </source>
</reference>
<evidence type="ECO:0000313" key="2">
    <source>
        <dbReference type="EMBL" id="EKX43068.1"/>
    </source>
</evidence>
<dbReference type="EnsemblProtists" id="EKX43068">
    <property type="protein sequence ID" value="EKX43068"/>
    <property type="gene ID" value="GUITHDRAFT_153343"/>
</dbReference>
<dbReference type="AlphaFoldDB" id="L1J3G2"/>
<evidence type="ECO:0000256" key="1">
    <source>
        <dbReference type="SAM" id="SignalP"/>
    </source>
</evidence>
<evidence type="ECO:0000313" key="3">
    <source>
        <dbReference type="EnsemblProtists" id="EKX43068"/>
    </source>
</evidence>